<dbReference type="RefSeq" id="WP_158039039.1">
    <property type="nucleotide sequence ID" value="NZ_JACCFV010000001.1"/>
</dbReference>
<reference evidence="2 3" key="1">
    <citation type="submission" date="2019-09" db="EMBL/GenBank/DDBJ databases">
        <title>Phylogeny of genus Pseudoclavibacter and closely related genus.</title>
        <authorList>
            <person name="Li Y."/>
        </authorList>
    </citation>
    <scope>NUCLEOTIDE SEQUENCE [LARGE SCALE GENOMIC DNA]</scope>
    <source>
        <strain evidence="2 3">DSM 23821</strain>
    </source>
</reference>
<comment type="caution">
    <text evidence="2">The sequence shown here is derived from an EMBL/GenBank/DDBJ whole genome shotgun (WGS) entry which is preliminary data.</text>
</comment>
<evidence type="ECO:0000313" key="3">
    <source>
        <dbReference type="Proteomes" id="UP000467240"/>
    </source>
</evidence>
<evidence type="ECO:0000256" key="1">
    <source>
        <dbReference type="SAM" id="MobiDB-lite"/>
    </source>
</evidence>
<dbReference type="Proteomes" id="UP000467240">
    <property type="component" value="Unassembled WGS sequence"/>
</dbReference>
<gene>
    <name evidence="2" type="ORF">F8O01_01285</name>
</gene>
<sequence>MTRSEAMLPAGDQGLRRRRHTSRPHTATGVERYAEHFARLFRAEPVVLGAPYDGTIGVLSYVHGGVASVVSLGLSDRELPGGARVELLCEVLEDHAPAAEVAIRIAIRRVLGELGARPGPLGSGDVWINAVPIISGTNMQGMIALDPSWHVRDDVVRDEAGDEYGIVQEIVMLTTTEARRIAHDGFEAFRTASAATPAARLDVLRGDLVGPPATLPDVACIVTRHLHEAPVGWLQRDLGGQFLATSLTESEADLADPATFETWPLRAVVGGTPELRAFAIRAQPGDYARREPEGWRYGRLAGADEDA</sequence>
<evidence type="ECO:0000313" key="2">
    <source>
        <dbReference type="EMBL" id="KAB1662606.1"/>
    </source>
</evidence>
<protein>
    <recommendedName>
        <fullName evidence="4">Suppressor of fused domain protein</fullName>
    </recommendedName>
</protein>
<accession>A0A7J5C1T8</accession>
<dbReference type="EMBL" id="WBJZ01000001">
    <property type="protein sequence ID" value="KAB1662606.1"/>
    <property type="molecule type" value="Genomic_DNA"/>
</dbReference>
<evidence type="ECO:0008006" key="4">
    <source>
        <dbReference type="Google" id="ProtNLM"/>
    </source>
</evidence>
<proteinExistence type="predicted"/>
<keyword evidence="3" id="KW-1185">Reference proteome</keyword>
<feature type="region of interest" description="Disordered" evidence="1">
    <location>
        <begin position="1"/>
        <end position="28"/>
    </location>
</feature>
<dbReference type="AlphaFoldDB" id="A0A7J5C1T8"/>
<name>A0A7J5C1T8_9MICO</name>
<organism evidence="2 3">
    <name type="scientific">Pseudoclavibacter chungangensis</name>
    <dbReference type="NCBI Taxonomy" id="587635"/>
    <lineage>
        <taxon>Bacteria</taxon>
        <taxon>Bacillati</taxon>
        <taxon>Actinomycetota</taxon>
        <taxon>Actinomycetes</taxon>
        <taxon>Micrococcales</taxon>
        <taxon>Microbacteriaceae</taxon>
        <taxon>Pseudoclavibacter</taxon>
    </lineage>
</organism>